<keyword evidence="15" id="KW-1185">Reference proteome</keyword>
<evidence type="ECO:0000256" key="3">
    <source>
        <dbReference type="ARBA" id="ARBA00022448"/>
    </source>
</evidence>
<evidence type="ECO:0000256" key="10">
    <source>
        <dbReference type="ARBA" id="ARBA00023196"/>
    </source>
</evidence>
<dbReference type="PANTHER" id="PTHR13822">
    <property type="entry name" value="ATP SYNTHASE DELTA/EPSILON CHAIN"/>
    <property type="match status" value="1"/>
</dbReference>
<evidence type="ECO:0000313" key="14">
    <source>
        <dbReference type="EMBL" id="RMX41477.1"/>
    </source>
</evidence>
<dbReference type="EMBL" id="RCHS01003481">
    <property type="protein sequence ID" value="RMX41477.1"/>
    <property type="molecule type" value="Genomic_DNA"/>
</dbReference>
<keyword evidence="11" id="KW-0066">ATP synthesis</keyword>
<dbReference type="NCBIfam" id="TIGR01216">
    <property type="entry name" value="ATP_synt_epsi"/>
    <property type="match status" value="1"/>
</dbReference>
<evidence type="ECO:0000256" key="9">
    <source>
        <dbReference type="ARBA" id="ARBA00023136"/>
    </source>
</evidence>
<keyword evidence="8" id="KW-0496">Mitochondrion</keyword>
<dbReference type="InterPro" id="IPR001469">
    <property type="entry name" value="ATP_synth_F1_dsu/esu"/>
</dbReference>
<accession>A0A3M6TJ77</accession>
<keyword evidence="5" id="KW-0999">Mitochondrion inner membrane</keyword>
<dbReference type="Gene3D" id="1.20.5.440">
    <property type="entry name" value="ATP synthase delta/epsilon subunit, C-terminal domain"/>
    <property type="match status" value="1"/>
</dbReference>
<dbReference type="CDD" id="cd12152">
    <property type="entry name" value="F1-ATPase_delta"/>
    <property type="match status" value="1"/>
</dbReference>
<reference evidence="14 15" key="1">
    <citation type="journal article" date="2018" name="Sci. Rep.">
        <title>Comparative analysis of the Pocillopora damicornis genome highlights role of immune system in coral evolution.</title>
        <authorList>
            <person name="Cunning R."/>
            <person name="Bay R.A."/>
            <person name="Gillette P."/>
            <person name="Baker A.C."/>
            <person name="Traylor-Knowles N."/>
        </authorList>
    </citation>
    <scope>NUCLEOTIDE SEQUENCE [LARGE SCALE GENOMIC DNA]</scope>
    <source>
        <strain evidence="14">RSMAS</strain>
        <tissue evidence="14">Whole animal</tissue>
    </source>
</reference>
<dbReference type="InterPro" id="IPR036771">
    <property type="entry name" value="ATPsynth_dsu/esu_N"/>
</dbReference>
<keyword evidence="7" id="KW-0406">Ion transport</keyword>
<evidence type="ECO:0000256" key="2">
    <source>
        <dbReference type="ARBA" id="ARBA00005712"/>
    </source>
</evidence>
<dbReference type="FunFam" id="2.60.15.10:FF:000004">
    <property type="entry name" value="ATP synthase subunit delta, mitochondrial"/>
    <property type="match status" value="1"/>
</dbReference>
<name>A0A3M6TJ77_POCDA</name>
<evidence type="ECO:0000256" key="5">
    <source>
        <dbReference type="ARBA" id="ARBA00022792"/>
    </source>
</evidence>
<keyword evidence="4" id="KW-0375">Hydrogen ion transport</keyword>
<protein>
    <recommendedName>
        <fullName evidence="12">F-ATPase delta subunit</fullName>
    </recommendedName>
</protein>
<dbReference type="OMA" id="PHQTIYR"/>
<dbReference type="GO" id="GO:0045259">
    <property type="term" value="C:proton-transporting ATP synthase complex"/>
    <property type="evidence" value="ECO:0007669"/>
    <property type="project" value="UniProtKB-KW"/>
</dbReference>
<dbReference type="Pfam" id="PF02823">
    <property type="entry name" value="ATP-synt_DE_N"/>
    <property type="match status" value="1"/>
</dbReference>
<comment type="caution">
    <text evidence="14">The sequence shown here is derived from an EMBL/GenBank/DDBJ whole genome shotgun (WGS) entry which is preliminary data.</text>
</comment>
<keyword evidence="9" id="KW-0472">Membrane</keyword>
<dbReference type="SUPFAM" id="SSF51344">
    <property type="entry name" value="Epsilon subunit of F1F0-ATP synthase N-terminal domain"/>
    <property type="match status" value="1"/>
</dbReference>
<keyword evidence="3" id="KW-0813">Transport</keyword>
<gene>
    <name evidence="14" type="ORF">pdam_00012251</name>
</gene>
<dbReference type="GO" id="GO:0005743">
    <property type="term" value="C:mitochondrial inner membrane"/>
    <property type="evidence" value="ECO:0007669"/>
    <property type="project" value="UniProtKB-SubCell"/>
</dbReference>
<evidence type="ECO:0000256" key="1">
    <source>
        <dbReference type="ARBA" id="ARBA00004273"/>
    </source>
</evidence>
<dbReference type="AlphaFoldDB" id="A0A3M6TJ77"/>
<keyword evidence="10" id="KW-0139">CF(1)</keyword>
<evidence type="ECO:0000259" key="13">
    <source>
        <dbReference type="Pfam" id="PF02823"/>
    </source>
</evidence>
<evidence type="ECO:0000256" key="7">
    <source>
        <dbReference type="ARBA" id="ARBA00023065"/>
    </source>
</evidence>
<dbReference type="Proteomes" id="UP000275408">
    <property type="component" value="Unassembled WGS sequence"/>
</dbReference>
<evidence type="ECO:0000256" key="8">
    <source>
        <dbReference type="ARBA" id="ARBA00023128"/>
    </source>
</evidence>
<evidence type="ECO:0000256" key="12">
    <source>
        <dbReference type="ARBA" id="ARBA00031669"/>
    </source>
</evidence>
<evidence type="ECO:0000313" key="15">
    <source>
        <dbReference type="Proteomes" id="UP000275408"/>
    </source>
</evidence>
<dbReference type="HAMAP" id="MF_00530">
    <property type="entry name" value="ATP_synth_epsil_bac"/>
    <property type="match status" value="1"/>
</dbReference>
<sequence length="162" mass="17259">MLGLISRQAPRLLRQPGSLIFRRSLADGSPAVSLTFGSPSESFYSEAEVKQVDLSTTAGSFGILANHVPTLATLRPGLLTVTDEEGVHKYFASSGTVTINADSTVQILAEEAHPIDRFDPQAVTQQLDQAQQSLSNAANDEEKAKAQIAVECLDALNKALGH</sequence>
<feature type="domain" description="ATP synthase F1 complex delta/epsilon subunit N-terminal" evidence="13">
    <location>
        <begin position="34"/>
        <end position="112"/>
    </location>
</feature>
<evidence type="ECO:0000256" key="11">
    <source>
        <dbReference type="ARBA" id="ARBA00023310"/>
    </source>
</evidence>
<keyword evidence="6" id="KW-0809">Transit peptide</keyword>
<dbReference type="InterPro" id="IPR020546">
    <property type="entry name" value="ATP_synth_F1_dsu/esu_N"/>
</dbReference>
<dbReference type="OrthoDB" id="270171at2759"/>
<comment type="subcellular location">
    <subcellularLocation>
        <location evidence="1">Mitochondrion inner membrane</location>
    </subcellularLocation>
</comment>
<evidence type="ECO:0000256" key="6">
    <source>
        <dbReference type="ARBA" id="ARBA00022946"/>
    </source>
</evidence>
<dbReference type="GO" id="GO:0046933">
    <property type="term" value="F:proton-transporting ATP synthase activity, rotational mechanism"/>
    <property type="evidence" value="ECO:0007669"/>
    <property type="project" value="InterPro"/>
</dbReference>
<dbReference type="Gene3D" id="2.60.15.10">
    <property type="entry name" value="F0F1 ATP synthase delta/epsilon subunit, N-terminal"/>
    <property type="match status" value="1"/>
</dbReference>
<evidence type="ECO:0000256" key="4">
    <source>
        <dbReference type="ARBA" id="ARBA00022781"/>
    </source>
</evidence>
<proteinExistence type="inferred from homology"/>
<organism evidence="14 15">
    <name type="scientific">Pocillopora damicornis</name>
    <name type="common">Cauliflower coral</name>
    <name type="synonym">Millepora damicornis</name>
    <dbReference type="NCBI Taxonomy" id="46731"/>
    <lineage>
        <taxon>Eukaryota</taxon>
        <taxon>Metazoa</taxon>
        <taxon>Cnidaria</taxon>
        <taxon>Anthozoa</taxon>
        <taxon>Hexacorallia</taxon>
        <taxon>Scleractinia</taxon>
        <taxon>Astrocoeniina</taxon>
        <taxon>Pocilloporidae</taxon>
        <taxon>Pocillopora</taxon>
    </lineage>
</organism>
<comment type="similarity">
    <text evidence="2">Belongs to the ATPase epsilon chain family.</text>
</comment>
<dbReference type="PANTHER" id="PTHR13822:SF7">
    <property type="entry name" value="ATP SYNTHASE SUBUNIT DELTA, MITOCHONDRIAL"/>
    <property type="match status" value="1"/>
</dbReference>
<dbReference type="STRING" id="46731.A0A3M6TJ77"/>